<dbReference type="PROSITE" id="PS00041">
    <property type="entry name" value="HTH_ARAC_FAMILY_1"/>
    <property type="match status" value="1"/>
</dbReference>
<protein>
    <submittedName>
        <fullName evidence="5">AraC family transcriptional regulator</fullName>
    </submittedName>
</protein>
<dbReference type="Gene3D" id="2.60.120.10">
    <property type="entry name" value="Jelly Rolls"/>
    <property type="match status" value="1"/>
</dbReference>
<dbReference type="Pfam" id="PF12833">
    <property type="entry name" value="HTH_18"/>
    <property type="match status" value="1"/>
</dbReference>
<dbReference type="PRINTS" id="PR00032">
    <property type="entry name" value="HTHARAC"/>
</dbReference>
<keyword evidence="1" id="KW-0805">Transcription regulation</keyword>
<dbReference type="InterPro" id="IPR037923">
    <property type="entry name" value="HTH-like"/>
</dbReference>
<feature type="domain" description="HTH araC/xylS-type" evidence="4">
    <location>
        <begin position="198"/>
        <end position="297"/>
    </location>
</feature>
<reference evidence="5" key="1">
    <citation type="submission" date="2022-06" db="EMBL/GenBank/DDBJ databases">
        <title>Vallitalea longa sp. nov., an anaerobic bacterium isolated from marine sediment.</title>
        <authorList>
            <person name="Hirano S."/>
            <person name="Terahara T."/>
            <person name="Mori K."/>
            <person name="Hamada M."/>
            <person name="Matsumoto R."/>
            <person name="Kobayashi T."/>
        </authorList>
    </citation>
    <scope>NUCLEOTIDE SEQUENCE</scope>
    <source>
        <strain evidence="5">SH18-1</strain>
    </source>
</reference>
<gene>
    <name evidence="5" type="ORF">SH1V18_39570</name>
</gene>
<dbReference type="GO" id="GO:0003700">
    <property type="term" value="F:DNA-binding transcription factor activity"/>
    <property type="evidence" value="ECO:0007669"/>
    <property type="project" value="InterPro"/>
</dbReference>
<dbReference type="GO" id="GO:0043565">
    <property type="term" value="F:sequence-specific DNA binding"/>
    <property type="evidence" value="ECO:0007669"/>
    <property type="project" value="InterPro"/>
</dbReference>
<dbReference type="Proteomes" id="UP001144256">
    <property type="component" value="Unassembled WGS sequence"/>
</dbReference>
<dbReference type="SUPFAM" id="SSF51215">
    <property type="entry name" value="Regulatory protein AraC"/>
    <property type="match status" value="1"/>
</dbReference>
<dbReference type="RefSeq" id="WP_281818575.1">
    <property type="nucleotide sequence ID" value="NZ_BRLB01000017.1"/>
</dbReference>
<evidence type="ECO:0000313" key="6">
    <source>
        <dbReference type="Proteomes" id="UP001144256"/>
    </source>
</evidence>
<dbReference type="PANTHER" id="PTHR43280:SF2">
    <property type="entry name" value="HTH-TYPE TRANSCRIPTIONAL REGULATOR EXSA"/>
    <property type="match status" value="1"/>
</dbReference>
<evidence type="ECO:0000313" key="5">
    <source>
        <dbReference type="EMBL" id="GKX31477.1"/>
    </source>
</evidence>
<dbReference type="SMART" id="SM00342">
    <property type="entry name" value="HTH_ARAC"/>
    <property type="match status" value="1"/>
</dbReference>
<comment type="caution">
    <text evidence="5">The sequence shown here is derived from an EMBL/GenBank/DDBJ whole genome shotgun (WGS) entry which is preliminary data.</text>
</comment>
<evidence type="ECO:0000256" key="3">
    <source>
        <dbReference type="ARBA" id="ARBA00023163"/>
    </source>
</evidence>
<evidence type="ECO:0000256" key="2">
    <source>
        <dbReference type="ARBA" id="ARBA00023125"/>
    </source>
</evidence>
<dbReference type="InterPro" id="IPR014710">
    <property type="entry name" value="RmlC-like_jellyroll"/>
</dbReference>
<dbReference type="SUPFAM" id="SSF46689">
    <property type="entry name" value="Homeodomain-like"/>
    <property type="match status" value="2"/>
</dbReference>
<dbReference type="EMBL" id="BRLB01000017">
    <property type="protein sequence ID" value="GKX31477.1"/>
    <property type="molecule type" value="Genomic_DNA"/>
</dbReference>
<dbReference type="Gene3D" id="1.10.10.60">
    <property type="entry name" value="Homeodomain-like"/>
    <property type="match status" value="2"/>
</dbReference>
<organism evidence="5 6">
    <name type="scientific">Vallitalea longa</name>
    <dbReference type="NCBI Taxonomy" id="2936439"/>
    <lineage>
        <taxon>Bacteria</taxon>
        <taxon>Bacillati</taxon>
        <taxon>Bacillota</taxon>
        <taxon>Clostridia</taxon>
        <taxon>Lachnospirales</taxon>
        <taxon>Vallitaleaceae</taxon>
        <taxon>Vallitalea</taxon>
    </lineage>
</organism>
<proteinExistence type="predicted"/>
<dbReference type="InterPro" id="IPR018062">
    <property type="entry name" value="HTH_AraC-typ_CS"/>
</dbReference>
<dbReference type="InterPro" id="IPR013096">
    <property type="entry name" value="Cupin_2"/>
</dbReference>
<dbReference type="InterPro" id="IPR020449">
    <property type="entry name" value="Tscrpt_reg_AraC-type_HTH"/>
</dbReference>
<sequence>MKNNYSEQKIKKVHFRKGQNFYINRNLESVKSHYHLHDGIEIAYVVEGTGFHRINDQLIEVTKGDLFIINSHTPHEFCYNKKVKYSPLIIYNCLFKDNFIDDKLNGKNNLSYFRNNYLLKELFPDNHPNEIIRVAEDGNSNIEEIFDKMLREYLTGEPGYVQMLRVYIVELLVIIFRLYKYKEEPKNYVDEKNKNIISRVINYIEINYSCHITLTNMAKTYGYTPDYFSKLFKKTVGISLINYVQKIRIKEACKLLKSPNDYKVIEIANKVGYKDIKFFNYIFKKIVGMTPSKYRKK</sequence>
<evidence type="ECO:0000259" key="4">
    <source>
        <dbReference type="PROSITE" id="PS01124"/>
    </source>
</evidence>
<dbReference type="PROSITE" id="PS01124">
    <property type="entry name" value="HTH_ARAC_FAMILY_2"/>
    <property type="match status" value="1"/>
</dbReference>
<dbReference type="AlphaFoldDB" id="A0A9W5YCI9"/>
<evidence type="ECO:0000256" key="1">
    <source>
        <dbReference type="ARBA" id="ARBA00023015"/>
    </source>
</evidence>
<dbReference type="InterPro" id="IPR018060">
    <property type="entry name" value="HTH_AraC"/>
</dbReference>
<keyword evidence="2" id="KW-0238">DNA-binding</keyword>
<dbReference type="PANTHER" id="PTHR43280">
    <property type="entry name" value="ARAC-FAMILY TRANSCRIPTIONAL REGULATOR"/>
    <property type="match status" value="1"/>
</dbReference>
<name>A0A9W5YCI9_9FIRM</name>
<accession>A0A9W5YCI9</accession>
<keyword evidence="6" id="KW-1185">Reference proteome</keyword>
<dbReference type="InterPro" id="IPR009057">
    <property type="entry name" value="Homeodomain-like_sf"/>
</dbReference>
<keyword evidence="3" id="KW-0804">Transcription</keyword>
<dbReference type="Pfam" id="PF07883">
    <property type="entry name" value="Cupin_2"/>
    <property type="match status" value="1"/>
</dbReference>